<evidence type="ECO:0000313" key="2">
    <source>
        <dbReference type="EMBL" id="QJA68173.1"/>
    </source>
</evidence>
<reference evidence="3" key="1">
    <citation type="submission" date="2020-03" db="EMBL/GenBank/DDBJ databases">
        <title>The deep terrestrial virosphere.</title>
        <authorList>
            <person name="Holmfeldt K."/>
            <person name="Nilsson E."/>
            <person name="Simone D."/>
            <person name="Lopez-Fernandez M."/>
            <person name="Wu X."/>
            <person name="de Brujin I."/>
            <person name="Lundin D."/>
            <person name="Andersson A."/>
            <person name="Bertilsson S."/>
            <person name="Dopson M."/>
        </authorList>
    </citation>
    <scope>NUCLEOTIDE SEQUENCE</scope>
    <source>
        <strain evidence="2">MM415A07894</strain>
        <strain evidence="3">MM415B04671</strain>
    </source>
</reference>
<sequence length="78" mass="9636">MNTDEIIKKRDELVRERQDLEKQIYDLRTEQNTINREVIEKRLKMKDIDMAIDKIKIMIQERKDEISRLKDLFWSVKD</sequence>
<dbReference type="AlphaFoldDB" id="A0A6M3LDK2"/>
<dbReference type="EMBL" id="MT141593">
    <property type="protein sequence ID" value="QJA68173.1"/>
    <property type="molecule type" value="Genomic_DNA"/>
</dbReference>
<name>A0A6M3LDK2_9ZZZZ</name>
<proteinExistence type="predicted"/>
<gene>
    <name evidence="2" type="ORF">MM415A07894_0006</name>
    <name evidence="3" type="ORF">MM415B04671_0004</name>
</gene>
<feature type="coiled-coil region" evidence="1">
    <location>
        <begin position="3"/>
        <end position="37"/>
    </location>
</feature>
<dbReference type="EMBL" id="MT143066">
    <property type="protein sequence ID" value="QJA92429.1"/>
    <property type="molecule type" value="Genomic_DNA"/>
</dbReference>
<keyword evidence="1" id="KW-0175">Coiled coil</keyword>
<evidence type="ECO:0000313" key="3">
    <source>
        <dbReference type="EMBL" id="QJA92429.1"/>
    </source>
</evidence>
<organism evidence="3">
    <name type="scientific">viral metagenome</name>
    <dbReference type="NCBI Taxonomy" id="1070528"/>
    <lineage>
        <taxon>unclassified sequences</taxon>
        <taxon>metagenomes</taxon>
        <taxon>organismal metagenomes</taxon>
    </lineage>
</organism>
<evidence type="ECO:0000256" key="1">
    <source>
        <dbReference type="SAM" id="Coils"/>
    </source>
</evidence>
<protein>
    <submittedName>
        <fullName evidence="3">Uncharacterized protein</fullName>
    </submittedName>
</protein>
<accession>A0A6M3LDK2</accession>